<name>A0AAW1W9K2_RUBAR</name>
<evidence type="ECO:0000256" key="1">
    <source>
        <dbReference type="SAM" id="MobiDB-lite"/>
    </source>
</evidence>
<proteinExistence type="predicted"/>
<feature type="compositionally biased region" description="Basic and acidic residues" evidence="1">
    <location>
        <begin position="52"/>
        <end position="68"/>
    </location>
</feature>
<accession>A0AAW1W9K2</accession>
<feature type="region of interest" description="Disordered" evidence="1">
    <location>
        <begin position="27"/>
        <end position="101"/>
    </location>
</feature>
<dbReference type="EMBL" id="JBEDUW010000006">
    <property type="protein sequence ID" value="KAK9921376.1"/>
    <property type="molecule type" value="Genomic_DNA"/>
</dbReference>
<gene>
    <name evidence="2" type="ORF">M0R45_029887</name>
</gene>
<feature type="compositionally biased region" description="Basic residues" evidence="1">
    <location>
        <begin position="91"/>
        <end position="101"/>
    </location>
</feature>
<protein>
    <submittedName>
        <fullName evidence="2">Uncharacterized protein</fullName>
    </submittedName>
</protein>
<comment type="caution">
    <text evidence="2">The sequence shown here is derived from an EMBL/GenBank/DDBJ whole genome shotgun (WGS) entry which is preliminary data.</text>
</comment>
<evidence type="ECO:0000313" key="3">
    <source>
        <dbReference type="Proteomes" id="UP001457282"/>
    </source>
</evidence>
<reference evidence="2 3" key="1">
    <citation type="journal article" date="2023" name="G3 (Bethesda)">
        <title>A chromosome-length genome assembly and annotation of blackberry (Rubus argutus, cv. 'Hillquist').</title>
        <authorList>
            <person name="Bruna T."/>
            <person name="Aryal R."/>
            <person name="Dudchenko O."/>
            <person name="Sargent D.J."/>
            <person name="Mead D."/>
            <person name="Buti M."/>
            <person name="Cavallini A."/>
            <person name="Hytonen T."/>
            <person name="Andres J."/>
            <person name="Pham M."/>
            <person name="Weisz D."/>
            <person name="Mascagni F."/>
            <person name="Usai G."/>
            <person name="Natali L."/>
            <person name="Bassil N."/>
            <person name="Fernandez G.E."/>
            <person name="Lomsadze A."/>
            <person name="Armour M."/>
            <person name="Olukolu B."/>
            <person name="Poorten T."/>
            <person name="Britton C."/>
            <person name="Davik J."/>
            <person name="Ashrafi H."/>
            <person name="Aiden E.L."/>
            <person name="Borodovsky M."/>
            <person name="Worthington M."/>
        </authorList>
    </citation>
    <scope>NUCLEOTIDE SEQUENCE [LARGE SCALE GENOMIC DNA]</scope>
    <source>
        <strain evidence="2">PI 553951</strain>
    </source>
</reference>
<keyword evidence="3" id="KW-1185">Reference proteome</keyword>
<dbReference type="Proteomes" id="UP001457282">
    <property type="component" value="Unassembled WGS sequence"/>
</dbReference>
<organism evidence="2 3">
    <name type="scientific">Rubus argutus</name>
    <name type="common">Southern blackberry</name>
    <dbReference type="NCBI Taxonomy" id="59490"/>
    <lineage>
        <taxon>Eukaryota</taxon>
        <taxon>Viridiplantae</taxon>
        <taxon>Streptophyta</taxon>
        <taxon>Embryophyta</taxon>
        <taxon>Tracheophyta</taxon>
        <taxon>Spermatophyta</taxon>
        <taxon>Magnoliopsida</taxon>
        <taxon>eudicotyledons</taxon>
        <taxon>Gunneridae</taxon>
        <taxon>Pentapetalae</taxon>
        <taxon>rosids</taxon>
        <taxon>fabids</taxon>
        <taxon>Rosales</taxon>
        <taxon>Rosaceae</taxon>
        <taxon>Rosoideae</taxon>
        <taxon>Rosoideae incertae sedis</taxon>
        <taxon>Rubus</taxon>
    </lineage>
</organism>
<sequence>MAETASWCSRRRGQWALRRGLGRLVRQGRGAATRDSGGFADSRLGFTRKRGRSDGKGGCRSMEAELRARRSRGARFHGLRRQRRDGELGSLRRRQWQGRRR</sequence>
<evidence type="ECO:0000313" key="2">
    <source>
        <dbReference type="EMBL" id="KAK9921376.1"/>
    </source>
</evidence>
<feature type="compositionally biased region" description="Basic residues" evidence="1">
    <location>
        <begin position="69"/>
        <end position="83"/>
    </location>
</feature>
<dbReference type="AlphaFoldDB" id="A0AAW1W9K2"/>